<dbReference type="AlphaFoldDB" id="A0AAW1PJ36"/>
<protein>
    <submittedName>
        <fullName evidence="1">Uncharacterized protein</fullName>
    </submittedName>
</protein>
<proteinExistence type="predicted"/>
<evidence type="ECO:0000313" key="1">
    <source>
        <dbReference type="EMBL" id="KAK9809835.1"/>
    </source>
</evidence>
<sequence>MAHAKRHAKFAREAGTLLKLSDFARISGQLESAHAHAAEGLQLARVHDDEFYISALSWRLTDLLMLGAKGRTFSVDELSGLMEQAKAYDRKIKLSGLKEFVHSEVNAADIKQRYKRLTAGAGAHAPADPRVTPRVDVAAPRSCANNCGPASFCLQLCGRCKKMTGIPDKGGCISHQHMLPGTTSIGRLEQTTKREDICQFKVIQCVGF</sequence>
<gene>
    <name evidence="1" type="ORF">WJX72_000087</name>
</gene>
<comment type="caution">
    <text evidence="1">The sequence shown here is derived from an EMBL/GenBank/DDBJ whole genome shotgun (WGS) entry which is preliminary data.</text>
</comment>
<reference evidence="1 2" key="1">
    <citation type="journal article" date="2024" name="Nat. Commun.">
        <title>Phylogenomics reveals the evolutionary origins of lichenization in chlorophyte algae.</title>
        <authorList>
            <person name="Puginier C."/>
            <person name="Libourel C."/>
            <person name="Otte J."/>
            <person name="Skaloud P."/>
            <person name="Haon M."/>
            <person name="Grisel S."/>
            <person name="Petersen M."/>
            <person name="Berrin J.G."/>
            <person name="Delaux P.M."/>
            <person name="Dal Grande F."/>
            <person name="Keller J."/>
        </authorList>
    </citation>
    <scope>NUCLEOTIDE SEQUENCE [LARGE SCALE GENOMIC DNA]</scope>
    <source>
        <strain evidence="1 2">SAG 2043</strain>
    </source>
</reference>
<name>A0AAW1PJ36_9CHLO</name>
<dbReference type="EMBL" id="JALJOR010000010">
    <property type="protein sequence ID" value="KAK9809835.1"/>
    <property type="molecule type" value="Genomic_DNA"/>
</dbReference>
<dbReference type="Proteomes" id="UP001489004">
    <property type="component" value="Unassembled WGS sequence"/>
</dbReference>
<accession>A0AAW1PJ36</accession>
<organism evidence="1 2">
    <name type="scientific">[Myrmecia] bisecta</name>
    <dbReference type="NCBI Taxonomy" id="41462"/>
    <lineage>
        <taxon>Eukaryota</taxon>
        <taxon>Viridiplantae</taxon>
        <taxon>Chlorophyta</taxon>
        <taxon>core chlorophytes</taxon>
        <taxon>Trebouxiophyceae</taxon>
        <taxon>Trebouxiales</taxon>
        <taxon>Trebouxiaceae</taxon>
        <taxon>Myrmecia</taxon>
    </lineage>
</organism>
<keyword evidence="2" id="KW-1185">Reference proteome</keyword>
<evidence type="ECO:0000313" key="2">
    <source>
        <dbReference type="Proteomes" id="UP001489004"/>
    </source>
</evidence>